<dbReference type="SUPFAM" id="SSF52540">
    <property type="entry name" value="P-loop containing nucleoside triphosphate hydrolases"/>
    <property type="match status" value="1"/>
</dbReference>
<evidence type="ECO:0000256" key="2">
    <source>
        <dbReference type="SAM" id="Phobius"/>
    </source>
</evidence>
<organism evidence="5 6">
    <name type="scientific">Alternaria tenuissima</name>
    <dbReference type="NCBI Taxonomy" id="119927"/>
    <lineage>
        <taxon>Eukaryota</taxon>
        <taxon>Fungi</taxon>
        <taxon>Dikarya</taxon>
        <taxon>Ascomycota</taxon>
        <taxon>Pezizomycotina</taxon>
        <taxon>Dothideomycetes</taxon>
        <taxon>Pleosporomycetidae</taxon>
        <taxon>Pleosporales</taxon>
        <taxon>Pleosporineae</taxon>
        <taxon>Pleosporaceae</taxon>
        <taxon>Alternaria</taxon>
        <taxon>Alternaria sect. Alternaria</taxon>
        <taxon>Alternaria alternata complex</taxon>
    </lineage>
</organism>
<feature type="domain" description="DUF7791" evidence="4">
    <location>
        <begin position="784"/>
        <end position="913"/>
    </location>
</feature>
<keyword evidence="6" id="KW-1185">Reference proteome</keyword>
<evidence type="ECO:0000313" key="5">
    <source>
        <dbReference type="EMBL" id="RYN98407.1"/>
    </source>
</evidence>
<dbReference type="PANTHER" id="PTHR10039:SF5">
    <property type="entry name" value="NACHT DOMAIN-CONTAINING PROTEIN"/>
    <property type="match status" value="1"/>
</dbReference>
<proteinExistence type="predicted"/>
<dbReference type="Gene3D" id="3.40.50.300">
    <property type="entry name" value="P-loop containing nucleotide triphosphate hydrolases"/>
    <property type="match status" value="1"/>
</dbReference>
<dbReference type="PANTHER" id="PTHR10039">
    <property type="entry name" value="AMELOGENIN"/>
    <property type="match status" value="1"/>
</dbReference>
<evidence type="ECO:0000259" key="3">
    <source>
        <dbReference type="Pfam" id="PF24883"/>
    </source>
</evidence>
<dbReference type="Proteomes" id="UP000293195">
    <property type="component" value="Unassembled WGS sequence"/>
</dbReference>
<evidence type="ECO:0000256" key="1">
    <source>
        <dbReference type="ARBA" id="ARBA00022737"/>
    </source>
</evidence>
<gene>
    <name evidence="5" type="ORF">AA0119_g7151</name>
</gene>
<keyword evidence="2" id="KW-0812">Transmembrane</keyword>
<dbReference type="InterPro" id="IPR056884">
    <property type="entry name" value="NPHP3-like_N"/>
</dbReference>
<keyword evidence="2" id="KW-0472">Membrane</keyword>
<keyword evidence="1" id="KW-0677">Repeat</keyword>
<feature type="transmembrane region" description="Helical" evidence="2">
    <location>
        <begin position="120"/>
        <end position="143"/>
    </location>
</feature>
<evidence type="ECO:0000313" key="6">
    <source>
        <dbReference type="Proteomes" id="UP000293195"/>
    </source>
</evidence>
<comment type="caution">
    <text evidence="5">The sequence shown here is derived from an EMBL/GenBank/DDBJ whole genome shotgun (WGS) entry which is preliminary data.</text>
</comment>
<name>A0ABY0G7C1_9PLEO</name>
<sequence>MTYEEAKATPNYGACADQAPFTNLLHSWSDQDQTGTFTDPCLKNSIHNHDVQRQVANFVRSLEWNHYDGYKGDRITNAFTSAAFLANDAWLSSTAFMKTWSVTYDHGADTLVPVISRTGILVISILLGVLLASLLGLTIYSAVLPRWTDQLDAFAMLRIGASISDKIQLRTIPNAQCVRVLDELPGWIGDAASGEGAQGELALGGPCHSGLKPVRSEQILQGVVIFSLVHRNFFSTPLFFRIDPLDDMEALVAVGLAGNVVQFVQFSGQLISLAEEIKKKGAPSSLIDLRKVAQNLTQQTRVIVTRLKANTATLEQEEQHLLDAALDCEKTGEEFISYVDKLIATSRPSSRLGSAQSSVKMKWHHNQIEQYVSRLDRLQGSLSLATVLSLRTRETGNHQEVLDHLKSIEAGNDASQQNGDDLIRALSLLHGLVQEQSGPELDMLQKQMDSCMEDIQKIRSSVTETREGEILRWLDFRQRTWRFEEVEEAHQTTFDWIFRKPHTNTLWHDFGAHLSKAEVSKPYFINGKAGSGKSTLMKYIISNQQTRERLKEWAGQNKLLSPYFFFWNVGTQLQKSHTGMLRSLLHSILTHYNDLIPAVYPTLYAEGIPISNYEPPSYVELKGAFERLKVRSASFLRICIFIDGVDEFEGDHRDMSTFLCSIASSAIKVVVSSRPINACLNVFKSCPTLRLQDLTQDDMSVFIRDRLNTHSMMAELRIESPERAATLEAEIQEKAEGVFLWVRIVTGLLLRGLDDGDDFDDLLPKLRALPSDLRELYTRMMQKMPSEYQVQASQMFQIFEWWRLHGDDKPLELLLLSYAIQQPSTALTLRTNGWNVQIQSSYCERIGARVRSRCCGLLELRDVSTASIFWPSTPVVAYLHRSVAEFVTSQEVWGHMLSLTNDMKFNPGTYIACGILSILRTSYPSPDESKHLRASGISDQIEYNKRIVDLAMDVCRQNTDIEDSLIFGYMEAVDKIMESTSQGLACDSIDRQDHQVSLHWSIRMAQSCLQSETQHLQQTNHVPLSAQANIRSFAAYNAIIPYLQAVNRSSKLVDVEFLILFALGSWVDCEFSFPHRLETLQFLLQILGDRSELGVETVIENNTLWEHAVVIADDFFNCTYGRKSLIAPSNGIAMSGAHTGSLPLDTFDTGESWRSPVHGWQESQHRDPNGEKLALNNYHEKPIVVHSGRKSPKSTLGGRQVQLQAPEDTKAALKMERWQEMQAEEKEEADLCYKSDDLPFVENEKQVLRSPAGYDMPIAPQWIRKRTYKADVSKIQEGVDILRLFLSITDKPRELLNKKIMTPKRSTFKPLAILRKALAQGREKAEVWSSQSEYQFLYQLVGLPETKQSTDQWVTSITDNQMSPAVVPSVSQGTYWR</sequence>
<evidence type="ECO:0000259" key="4">
    <source>
        <dbReference type="Pfam" id="PF25053"/>
    </source>
</evidence>
<accession>A0ABY0G7C1</accession>
<dbReference type="Pfam" id="PF25053">
    <property type="entry name" value="DUF7791"/>
    <property type="match status" value="1"/>
</dbReference>
<reference evidence="6" key="1">
    <citation type="journal article" date="2019" name="bioRxiv">
        <title>Genomics, evolutionary history and diagnostics of the Alternaria alternata species group including apple and Asian pear pathotypes.</title>
        <authorList>
            <person name="Armitage A.D."/>
            <person name="Cockerton H.M."/>
            <person name="Sreenivasaprasad S."/>
            <person name="Woodhall J.W."/>
            <person name="Lane C.R."/>
            <person name="Harrison R.J."/>
            <person name="Clarkson J.P."/>
        </authorList>
    </citation>
    <scope>NUCLEOTIDE SEQUENCE [LARGE SCALE GENOMIC DNA]</scope>
    <source>
        <strain evidence="6">FERA 635</strain>
    </source>
</reference>
<dbReference type="EMBL" id="PDXF01000026">
    <property type="protein sequence ID" value="RYN98407.1"/>
    <property type="molecule type" value="Genomic_DNA"/>
</dbReference>
<feature type="domain" description="Nephrocystin 3-like N-terminal" evidence="3">
    <location>
        <begin position="493"/>
        <end position="674"/>
    </location>
</feature>
<evidence type="ECO:0008006" key="7">
    <source>
        <dbReference type="Google" id="ProtNLM"/>
    </source>
</evidence>
<dbReference type="Pfam" id="PF24883">
    <property type="entry name" value="NPHP3_N"/>
    <property type="match status" value="1"/>
</dbReference>
<dbReference type="InterPro" id="IPR056693">
    <property type="entry name" value="DUF7791"/>
</dbReference>
<dbReference type="InterPro" id="IPR027417">
    <property type="entry name" value="P-loop_NTPase"/>
</dbReference>
<keyword evidence="2" id="KW-1133">Transmembrane helix</keyword>
<protein>
    <recommendedName>
        <fullName evidence="7">NACHT domain-containing protein</fullName>
    </recommendedName>
</protein>